<dbReference type="PANTHER" id="PTHR31183:SF1">
    <property type="entry name" value="CILIA- AND FLAGELLA-ASSOCIATED PROTEIN 53"/>
    <property type="match status" value="1"/>
</dbReference>
<evidence type="ECO:0000256" key="1">
    <source>
        <dbReference type="ARBA" id="ARBA00004138"/>
    </source>
</evidence>
<proteinExistence type="predicted"/>
<dbReference type="InterPro" id="IPR043596">
    <property type="entry name" value="CFAP53/TCHP"/>
</dbReference>
<keyword evidence="2" id="KW-0969">Cilium</keyword>
<keyword evidence="3" id="KW-0966">Cell projection</keyword>
<reference evidence="4" key="1">
    <citation type="submission" date="2014-12" db="EMBL/GenBank/DDBJ databases">
        <title>Insight into the proteome of Arion vulgaris.</title>
        <authorList>
            <person name="Aradska J."/>
            <person name="Bulat T."/>
            <person name="Smidak R."/>
            <person name="Sarate P."/>
            <person name="Gangsoo J."/>
            <person name="Sialana F."/>
            <person name="Bilban M."/>
            <person name="Lubec G."/>
        </authorList>
    </citation>
    <scope>NUCLEOTIDE SEQUENCE</scope>
    <source>
        <tissue evidence="4">Skin</tissue>
    </source>
</reference>
<dbReference type="PANTHER" id="PTHR31183">
    <property type="entry name" value="TRICHOPLEIN KERATIN FILAMENT-BINDING PROTEIN FAMILY MEMBER"/>
    <property type="match status" value="1"/>
</dbReference>
<dbReference type="EMBL" id="HACG01020028">
    <property type="protein sequence ID" value="CEK66893.1"/>
    <property type="molecule type" value="Transcribed_RNA"/>
</dbReference>
<dbReference type="AlphaFoldDB" id="A0A0B6ZEC7"/>
<organism evidence="4">
    <name type="scientific">Arion vulgaris</name>
    <dbReference type="NCBI Taxonomy" id="1028688"/>
    <lineage>
        <taxon>Eukaryota</taxon>
        <taxon>Metazoa</taxon>
        <taxon>Spiralia</taxon>
        <taxon>Lophotrochozoa</taxon>
        <taxon>Mollusca</taxon>
        <taxon>Gastropoda</taxon>
        <taxon>Heterobranchia</taxon>
        <taxon>Euthyneura</taxon>
        <taxon>Panpulmonata</taxon>
        <taxon>Eupulmonata</taxon>
        <taxon>Stylommatophora</taxon>
        <taxon>Helicina</taxon>
        <taxon>Arionoidea</taxon>
        <taxon>Arionidae</taxon>
        <taxon>Arion</taxon>
    </lineage>
</organism>
<protein>
    <recommendedName>
        <fullName evidence="5">Trichohyalin-plectin-homology domain-containing protein</fullName>
    </recommendedName>
</protein>
<accession>A0A0B6ZEC7</accession>
<evidence type="ECO:0000313" key="4">
    <source>
        <dbReference type="EMBL" id="CEK66893.1"/>
    </source>
</evidence>
<evidence type="ECO:0000256" key="2">
    <source>
        <dbReference type="ARBA" id="ARBA00023069"/>
    </source>
</evidence>
<evidence type="ECO:0000256" key="3">
    <source>
        <dbReference type="ARBA" id="ARBA00023273"/>
    </source>
</evidence>
<sequence>MEEQKETLLERQAKMRERAKFLKDKRESERLAFVQEKYDQQFRGQCEELRSILSKKHLEQVCLDRLDQLHQKDEMAVEKRAFDDMYARLWEQDMLEKAAREEREARDLHERNHGVWKS</sequence>
<name>A0A0B6ZEC7_9EUPU</name>
<evidence type="ECO:0008006" key="5">
    <source>
        <dbReference type="Google" id="ProtNLM"/>
    </source>
</evidence>
<comment type="subcellular location">
    <subcellularLocation>
        <location evidence="1">Cell projection</location>
        <location evidence="1">Cilium</location>
    </subcellularLocation>
</comment>
<gene>
    <name evidence="4" type="primary">ORF60563</name>
</gene>
<dbReference type="GO" id="GO:0005929">
    <property type="term" value="C:cilium"/>
    <property type="evidence" value="ECO:0007669"/>
    <property type="project" value="UniProtKB-SubCell"/>
</dbReference>